<sequence length="153" mass="16990">MNTSRYSQNGGQTPRPRPFTGLRSHPGLLGITEAAGRCAQTPITKTLTDRKKSTFSLTINVNDPNNTQSLSQISICCKFIDAMLKPGSPEAISSTLSMYAVRHRDVGLGRNNEKKQQSGSSPRHQNRRTYKSHERDRGSIFVMIDVSPFQDLP</sequence>
<feature type="region of interest" description="Disordered" evidence="1">
    <location>
        <begin position="1"/>
        <end position="21"/>
    </location>
</feature>
<dbReference type="EMBL" id="GG692423">
    <property type="protein sequence ID" value="EER41391.1"/>
    <property type="molecule type" value="Genomic_DNA"/>
</dbReference>
<proteinExistence type="predicted"/>
<evidence type="ECO:0000313" key="3">
    <source>
        <dbReference type="Proteomes" id="UP000002624"/>
    </source>
</evidence>
<name>C6HCV7_AJECH</name>
<reference evidence="3" key="1">
    <citation type="submission" date="2009-05" db="EMBL/GenBank/DDBJ databases">
        <title>The genome sequence of Ajellomyces capsulatus strain H143.</title>
        <authorList>
            <person name="Champion M."/>
            <person name="Cuomo C.A."/>
            <person name="Ma L.-J."/>
            <person name="Henn M.R."/>
            <person name="Sil A."/>
            <person name="Goldman B."/>
            <person name="Young S.K."/>
            <person name="Kodira C.D."/>
            <person name="Zeng Q."/>
            <person name="Koehrsen M."/>
            <person name="Alvarado L."/>
            <person name="Berlin A.M."/>
            <person name="Borenstein D."/>
            <person name="Chen Z."/>
            <person name="Engels R."/>
            <person name="Freedman E."/>
            <person name="Gellesch M."/>
            <person name="Goldberg J."/>
            <person name="Griggs A."/>
            <person name="Gujja S."/>
            <person name="Heiman D.I."/>
            <person name="Hepburn T.A."/>
            <person name="Howarth C."/>
            <person name="Jen D."/>
            <person name="Larson L."/>
            <person name="Lewis B."/>
            <person name="Mehta T."/>
            <person name="Park D."/>
            <person name="Pearson M."/>
            <person name="Roberts A."/>
            <person name="Saif S."/>
            <person name="Shea T.D."/>
            <person name="Shenoy N."/>
            <person name="Sisk P."/>
            <person name="Stolte C."/>
            <person name="Sykes S."/>
            <person name="Walk T."/>
            <person name="White J."/>
            <person name="Yandava C."/>
            <person name="Klein B."/>
            <person name="McEwen J.G."/>
            <person name="Puccia R."/>
            <person name="Goldman G.H."/>
            <person name="Felipe M.S."/>
            <person name="Nino-Vega G."/>
            <person name="San-Blas G."/>
            <person name="Taylor J.W."/>
            <person name="Mendoza L."/>
            <person name="Galagan J.E."/>
            <person name="Nusbaum C."/>
            <person name="Birren B.W."/>
        </authorList>
    </citation>
    <scope>NUCLEOTIDE SEQUENCE [LARGE SCALE GENOMIC DNA]</scope>
    <source>
        <strain evidence="3">H143</strain>
    </source>
</reference>
<dbReference type="AlphaFoldDB" id="C6HCV7"/>
<gene>
    <name evidence="2" type="ORF">HCDG_04038</name>
</gene>
<dbReference type="VEuPathDB" id="FungiDB:HCDG_04038"/>
<feature type="compositionally biased region" description="Polar residues" evidence="1">
    <location>
        <begin position="1"/>
        <end position="12"/>
    </location>
</feature>
<dbReference type="Proteomes" id="UP000002624">
    <property type="component" value="Unassembled WGS sequence"/>
</dbReference>
<feature type="region of interest" description="Disordered" evidence="1">
    <location>
        <begin position="109"/>
        <end position="134"/>
    </location>
</feature>
<dbReference type="OMA" id="QISICCK"/>
<organism evidence="2 3">
    <name type="scientific">Ajellomyces capsulatus (strain H143)</name>
    <name type="common">Darling's disease fungus</name>
    <name type="synonym">Histoplasma capsulatum</name>
    <dbReference type="NCBI Taxonomy" id="544712"/>
    <lineage>
        <taxon>Eukaryota</taxon>
        <taxon>Fungi</taxon>
        <taxon>Dikarya</taxon>
        <taxon>Ascomycota</taxon>
        <taxon>Pezizomycotina</taxon>
        <taxon>Eurotiomycetes</taxon>
        <taxon>Eurotiomycetidae</taxon>
        <taxon>Onygenales</taxon>
        <taxon>Ajellomycetaceae</taxon>
        <taxon>Histoplasma</taxon>
    </lineage>
</organism>
<accession>C6HCV7</accession>
<evidence type="ECO:0000313" key="2">
    <source>
        <dbReference type="EMBL" id="EER41391.1"/>
    </source>
</evidence>
<evidence type="ECO:0000256" key="1">
    <source>
        <dbReference type="SAM" id="MobiDB-lite"/>
    </source>
</evidence>
<protein>
    <submittedName>
        <fullName evidence="2">Uncharacterized protein</fullName>
    </submittedName>
</protein>
<dbReference type="HOGENOM" id="CLU_1712767_0_0_1"/>